<evidence type="ECO:0000256" key="1">
    <source>
        <dbReference type="SAM" id="Phobius"/>
    </source>
</evidence>
<proteinExistence type="predicted"/>
<feature type="transmembrane region" description="Helical" evidence="1">
    <location>
        <begin position="36"/>
        <end position="60"/>
    </location>
</feature>
<dbReference type="Proteomes" id="UP000297713">
    <property type="component" value="Unassembled WGS sequence"/>
</dbReference>
<feature type="transmembrane region" description="Helical" evidence="1">
    <location>
        <begin position="7"/>
        <end position="30"/>
    </location>
</feature>
<keyword evidence="1" id="KW-1133">Transmembrane helix</keyword>
<accession>A0A4Y8PGL2</accession>
<keyword evidence="1" id="KW-0812">Transmembrane</keyword>
<dbReference type="EMBL" id="LXQC01000090">
    <property type="protein sequence ID" value="TFE71117.1"/>
    <property type="molecule type" value="Genomic_DNA"/>
</dbReference>
<name>A0A4Y8PGL2_9BACT</name>
<dbReference type="RefSeq" id="WP_134439357.1">
    <property type="nucleotide sequence ID" value="NZ_CP065957.1"/>
</dbReference>
<sequence>MSLRQFHLVFITLAILLFLTFGAWAIYSYFSSQELLYIGLGVGSFLLGILAVIYGVWFVLKMKKLKIY</sequence>
<gene>
    <name evidence="2" type="ORF">A7Q10_05095</name>
</gene>
<dbReference type="OrthoDB" id="197084at2"/>
<keyword evidence="3" id="KW-1185">Reference proteome</keyword>
<comment type="caution">
    <text evidence="2">The sequence shown here is derived from an EMBL/GenBank/DDBJ whole genome shotgun (WGS) entry which is preliminary data.</text>
</comment>
<reference evidence="2 3" key="1">
    <citation type="submission" date="2016-05" db="EMBL/GenBank/DDBJ databases">
        <title>Diversity and Homogeneity among Thermoacidophilic Verrucomicrobia Methanotrophs Linked with Geographical Origin.</title>
        <authorList>
            <person name="Erikstad H.-A."/>
            <person name="Smestad N.B."/>
            <person name="Ceballos R.M."/>
            <person name="Birkeland N.-K."/>
        </authorList>
    </citation>
    <scope>NUCLEOTIDE SEQUENCE [LARGE SCALE GENOMIC DNA]</scope>
    <source>
        <strain evidence="2 3">Phi</strain>
    </source>
</reference>
<organism evidence="2 3">
    <name type="scientific">Methylacidiphilum caldifontis</name>
    <dbReference type="NCBI Taxonomy" id="2795386"/>
    <lineage>
        <taxon>Bacteria</taxon>
        <taxon>Pseudomonadati</taxon>
        <taxon>Verrucomicrobiota</taxon>
        <taxon>Methylacidiphilae</taxon>
        <taxon>Methylacidiphilales</taxon>
        <taxon>Methylacidiphilaceae</taxon>
        <taxon>Methylacidiphilum (ex Ratnadevi et al. 2023)</taxon>
    </lineage>
</organism>
<evidence type="ECO:0000313" key="2">
    <source>
        <dbReference type="EMBL" id="TFE71117.1"/>
    </source>
</evidence>
<protein>
    <submittedName>
        <fullName evidence="2">Uncharacterized protein</fullName>
    </submittedName>
</protein>
<evidence type="ECO:0000313" key="3">
    <source>
        <dbReference type="Proteomes" id="UP000297713"/>
    </source>
</evidence>
<keyword evidence="1" id="KW-0472">Membrane</keyword>
<dbReference type="AlphaFoldDB" id="A0A4Y8PGL2"/>